<evidence type="ECO:0000313" key="2">
    <source>
        <dbReference type="EMBL" id="SHJ42429.1"/>
    </source>
</evidence>
<dbReference type="InterPro" id="IPR027396">
    <property type="entry name" value="DsrEFH-like"/>
</dbReference>
<dbReference type="RefSeq" id="WP_072908901.1">
    <property type="nucleotide sequence ID" value="NZ_FQZT01000008.1"/>
</dbReference>
<proteinExistence type="predicted"/>
<dbReference type="Proteomes" id="UP000184171">
    <property type="component" value="Unassembled WGS sequence"/>
</dbReference>
<gene>
    <name evidence="2" type="ORF">SAMN02745165_02323</name>
</gene>
<dbReference type="InterPro" id="IPR019870">
    <property type="entry name" value="Se_metab_YedF"/>
</dbReference>
<dbReference type="OrthoDB" id="9801500at2"/>
<dbReference type="SUPFAM" id="SSF64307">
    <property type="entry name" value="SirA-like"/>
    <property type="match status" value="1"/>
</dbReference>
<sequence>MINLDYSEFQCPYPVVETRKQMLANPGETISVLVGDQTAKENVSRLAEKMGYQVNWQSKQLKYELTLTPAGEEAAPQPQPVTTSSNDGDTVIYCGSDTMGQGDPELGRILLKNFLATLLEMDPLPDTIFFVNSGVNMVCSGSEALEALNTLACKGVDIASCGLCLDFYNLQAEVQVGRVTNMFDTVETQMRAARVICP</sequence>
<dbReference type="STRING" id="1122189.SAMN02745165_02323"/>
<name>A0A1M6J6Z1_MALRU</name>
<dbReference type="NCBIfam" id="TIGR03527">
    <property type="entry name" value="selenium_YedF"/>
    <property type="match status" value="1"/>
</dbReference>
<accession>A0A1M6J6Z1</accession>
<evidence type="ECO:0000313" key="3">
    <source>
        <dbReference type="Proteomes" id="UP000184171"/>
    </source>
</evidence>
<dbReference type="AlphaFoldDB" id="A0A1M6J6Z1"/>
<keyword evidence="3" id="KW-1185">Reference proteome</keyword>
<reference evidence="2 3" key="1">
    <citation type="submission" date="2016-11" db="EMBL/GenBank/DDBJ databases">
        <authorList>
            <person name="Jaros S."/>
            <person name="Januszkiewicz K."/>
            <person name="Wedrychowicz H."/>
        </authorList>
    </citation>
    <scope>NUCLEOTIDE SEQUENCE [LARGE SCALE GENOMIC DNA]</scope>
    <source>
        <strain evidence="2 3">DSM 5091</strain>
    </source>
</reference>
<feature type="domain" description="UPF0033" evidence="1">
    <location>
        <begin position="3"/>
        <end position="60"/>
    </location>
</feature>
<dbReference type="Gene3D" id="3.30.110.40">
    <property type="entry name" value="TusA-like domain"/>
    <property type="match status" value="1"/>
</dbReference>
<dbReference type="EMBL" id="FQZT01000008">
    <property type="protein sequence ID" value="SHJ42429.1"/>
    <property type="molecule type" value="Genomic_DNA"/>
</dbReference>
<protein>
    <submittedName>
        <fullName evidence="2">Selenium metabolism protein YedF</fullName>
    </submittedName>
</protein>
<dbReference type="InterPro" id="IPR036868">
    <property type="entry name" value="TusA-like_sf"/>
</dbReference>
<dbReference type="SUPFAM" id="SSF75169">
    <property type="entry name" value="DsrEFH-like"/>
    <property type="match status" value="1"/>
</dbReference>
<dbReference type="Pfam" id="PF01206">
    <property type="entry name" value="TusA"/>
    <property type="match status" value="1"/>
</dbReference>
<dbReference type="InterPro" id="IPR001455">
    <property type="entry name" value="TusA-like"/>
</dbReference>
<evidence type="ECO:0000259" key="1">
    <source>
        <dbReference type="Pfam" id="PF01206"/>
    </source>
</evidence>
<organism evidence="2 3">
    <name type="scientific">Malonomonas rubra DSM 5091</name>
    <dbReference type="NCBI Taxonomy" id="1122189"/>
    <lineage>
        <taxon>Bacteria</taxon>
        <taxon>Pseudomonadati</taxon>
        <taxon>Thermodesulfobacteriota</taxon>
        <taxon>Desulfuromonadia</taxon>
        <taxon>Desulfuromonadales</taxon>
        <taxon>Geopsychrobacteraceae</taxon>
        <taxon>Malonomonas</taxon>
    </lineage>
</organism>